<evidence type="ECO:0000259" key="6">
    <source>
        <dbReference type="Pfam" id="PF04542"/>
    </source>
</evidence>
<dbReference type="EMBL" id="UINC01014083">
    <property type="protein sequence ID" value="SVA60327.1"/>
    <property type="molecule type" value="Genomic_DNA"/>
</dbReference>
<dbReference type="NCBIfam" id="TIGR02937">
    <property type="entry name" value="sigma70-ECF"/>
    <property type="match status" value="1"/>
</dbReference>
<evidence type="ECO:0008006" key="9">
    <source>
        <dbReference type="Google" id="ProtNLM"/>
    </source>
</evidence>
<dbReference type="Pfam" id="PF08281">
    <property type="entry name" value="Sigma70_r4_2"/>
    <property type="match status" value="1"/>
</dbReference>
<dbReference type="InterPro" id="IPR007627">
    <property type="entry name" value="RNA_pol_sigma70_r2"/>
</dbReference>
<feature type="domain" description="RNA polymerase sigma factor 70 region 4 type 2" evidence="7">
    <location>
        <begin position="133"/>
        <end position="183"/>
    </location>
</feature>
<keyword evidence="3" id="KW-0731">Sigma factor</keyword>
<sequence length="205" mass="23409">MKKTNKDADLSLVRRVKKGDYRSFDLLVLKYQSRVIALSNKYVHDHHLAEDIAQEAFIKAFKSIHSFREESAFYTWLYRIAANTCKNYLSSKKRSKEQSESEMLSTGQDKLGYLDIPGADSPEEILEAKDLREVILTALSSLPEDIRSAISLREFDNLSYEEISDIIGCPVGTVRSRIFRGREVILKDIENTLNAIKIESVNKEG</sequence>
<dbReference type="SUPFAM" id="SSF88946">
    <property type="entry name" value="Sigma2 domain of RNA polymerase sigma factors"/>
    <property type="match status" value="1"/>
</dbReference>
<reference evidence="8" key="1">
    <citation type="submission" date="2018-05" db="EMBL/GenBank/DDBJ databases">
        <authorList>
            <person name="Lanie J.A."/>
            <person name="Ng W.-L."/>
            <person name="Kazmierczak K.M."/>
            <person name="Andrzejewski T.M."/>
            <person name="Davidsen T.M."/>
            <person name="Wayne K.J."/>
            <person name="Tettelin H."/>
            <person name="Glass J.I."/>
            <person name="Rusch D."/>
            <person name="Podicherti R."/>
            <person name="Tsui H.-C.T."/>
            <person name="Winkler M.E."/>
        </authorList>
    </citation>
    <scope>NUCLEOTIDE SEQUENCE</scope>
</reference>
<dbReference type="InterPro" id="IPR013324">
    <property type="entry name" value="RNA_pol_sigma_r3/r4-like"/>
</dbReference>
<gene>
    <name evidence="8" type="ORF">METZ01_LOCUS113181</name>
</gene>
<accession>A0A381X824</accession>
<evidence type="ECO:0000313" key="8">
    <source>
        <dbReference type="EMBL" id="SVA60327.1"/>
    </source>
</evidence>
<dbReference type="Gene3D" id="1.10.10.10">
    <property type="entry name" value="Winged helix-like DNA-binding domain superfamily/Winged helix DNA-binding domain"/>
    <property type="match status" value="1"/>
</dbReference>
<proteinExistence type="inferred from homology"/>
<dbReference type="PANTHER" id="PTHR43133:SF53">
    <property type="entry name" value="ECF RNA POLYMERASE SIGMA-E FACTOR"/>
    <property type="match status" value="1"/>
</dbReference>
<feature type="domain" description="RNA polymerase sigma-70 region 2" evidence="6">
    <location>
        <begin position="27"/>
        <end position="94"/>
    </location>
</feature>
<evidence type="ECO:0000256" key="5">
    <source>
        <dbReference type="ARBA" id="ARBA00023163"/>
    </source>
</evidence>
<dbReference type="SUPFAM" id="SSF88659">
    <property type="entry name" value="Sigma3 and sigma4 domains of RNA polymerase sigma factors"/>
    <property type="match status" value="1"/>
</dbReference>
<dbReference type="AlphaFoldDB" id="A0A381X824"/>
<keyword evidence="2" id="KW-0805">Transcription regulation</keyword>
<dbReference type="GO" id="GO:0006352">
    <property type="term" value="P:DNA-templated transcription initiation"/>
    <property type="evidence" value="ECO:0007669"/>
    <property type="project" value="InterPro"/>
</dbReference>
<organism evidence="8">
    <name type="scientific">marine metagenome</name>
    <dbReference type="NCBI Taxonomy" id="408172"/>
    <lineage>
        <taxon>unclassified sequences</taxon>
        <taxon>metagenomes</taxon>
        <taxon>ecological metagenomes</taxon>
    </lineage>
</organism>
<evidence type="ECO:0000256" key="1">
    <source>
        <dbReference type="ARBA" id="ARBA00010641"/>
    </source>
</evidence>
<dbReference type="GO" id="GO:0003677">
    <property type="term" value="F:DNA binding"/>
    <property type="evidence" value="ECO:0007669"/>
    <property type="project" value="UniProtKB-KW"/>
</dbReference>
<name>A0A381X824_9ZZZZ</name>
<keyword evidence="5" id="KW-0804">Transcription</keyword>
<protein>
    <recommendedName>
        <fullName evidence="9">RNA polymerase sigma factor</fullName>
    </recommendedName>
</protein>
<dbReference type="InterPro" id="IPR014284">
    <property type="entry name" value="RNA_pol_sigma-70_dom"/>
</dbReference>
<evidence type="ECO:0000256" key="2">
    <source>
        <dbReference type="ARBA" id="ARBA00023015"/>
    </source>
</evidence>
<dbReference type="InterPro" id="IPR039425">
    <property type="entry name" value="RNA_pol_sigma-70-like"/>
</dbReference>
<dbReference type="InterPro" id="IPR013249">
    <property type="entry name" value="RNA_pol_sigma70_r4_t2"/>
</dbReference>
<dbReference type="InterPro" id="IPR013325">
    <property type="entry name" value="RNA_pol_sigma_r2"/>
</dbReference>
<evidence type="ECO:0000256" key="4">
    <source>
        <dbReference type="ARBA" id="ARBA00023125"/>
    </source>
</evidence>
<dbReference type="InterPro" id="IPR036388">
    <property type="entry name" value="WH-like_DNA-bd_sf"/>
</dbReference>
<dbReference type="GO" id="GO:0016987">
    <property type="term" value="F:sigma factor activity"/>
    <property type="evidence" value="ECO:0007669"/>
    <property type="project" value="UniProtKB-KW"/>
</dbReference>
<comment type="similarity">
    <text evidence="1">Belongs to the sigma-70 factor family. ECF subfamily.</text>
</comment>
<evidence type="ECO:0000256" key="3">
    <source>
        <dbReference type="ARBA" id="ARBA00023082"/>
    </source>
</evidence>
<dbReference type="Gene3D" id="1.10.1740.10">
    <property type="match status" value="1"/>
</dbReference>
<dbReference type="Pfam" id="PF04542">
    <property type="entry name" value="Sigma70_r2"/>
    <property type="match status" value="1"/>
</dbReference>
<dbReference type="PROSITE" id="PS01063">
    <property type="entry name" value="SIGMA70_ECF"/>
    <property type="match status" value="1"/>
</dbReference>
<evidence type="ECO:0000259" key="7">
    <source>
        <dbReference type="Pfam" id="PF08281"/>
    </source>
</evidence>
<keyword evidence="4" id="KW-0238">DNA-binding</keyword>
<dbReference type="CDD" id="cd06171">
    <property type="entry name" value="Sigma70_r4"/>
    <property type="match status" value="1"/>
</dbReference>
<dbReference type="InterPro" id="IPR000838">
    <property type="entry name" value="RNA_pol_sigma70_ECF_CS"/>
</dbReference>
<dbReference type="PANTHER" id="PTHR43133">
    <property type="entry name" value="RNA POLYMERASE ECF-TYPE SIGMA FACTO"/>
    <property type="match status" value="1"/>
</dbReference>